<dbReference type="GO" id="GO:0009432">
    <property type="term" value="P:SOS response"/>
    <property type="evidence" value="ECO:0007669"/>
    <property type="project" value="UniProtKB-UniRule"/>
</dbReference>
<dbReference type="GO" id="GO:0009380">
    <property type="term" value="C:excinuclease repair complex"/>
    <property type="evidence" value="ECO:0007669"/>
    <property type="project" value="InterPro"/>
</dbReference>
<evidence type="ECO:0000256" key="4">
    <source>
        <dbReference type="ARBA" id="ARBA00022737"/>
    </source>
</evidence>
<keyword evidence="4 17" id="KW-0677">Repeat</keyword>
<gene>
    <name evidence="17" type="primary">uvrA</name>
    <name evidence="20" type="ORF">B5F75_03955</name>
</gene>
<feature type="binding site" evidence="17">
    <location>
        <begin position="31"/>
        <end position="38"/>
    </location>
    <ligand>
        <name>ATP</name>
        <dbReference type="ChEBI" id="CHEBI:30616"/>
    </ligand>
</feature>
<dbReference type="EMBL" id="NFJD01000002">
    <property type="protein sequence ID" value="OUO57077.1"/>
    <property type="molecule type" value="Genomic_DNA"/>
</dbReference>
<keyword evidence="3 17" id="KW-0479">Metal-binding</keyword>
<dbReference type="GO" id="GO:0009381">
    <property type="term" value="F:excinuclease ABC activity"/>
    <property type="evidence" value="ECO:0007669"/>
    <property type="project" value="UniProtKB-UniRule"/>
</dbReference>
<keyword evidence="5 17" id="KW-0547">Nucleotide-binding</keyword>
<keyword evidence="12 17" id="KW-0238">DNA-binding</keyword>
<evidence type="ECO:0000256" key="18">
    <source>
        <dbReference type="SAM" id="MobiDB-lite"/>
    </source>
</evidence>
<comment type="function">
    <text evidence="17">The UvrABC repair system catalyzes the recognition and processing of DNA lesions. UvrA is an ATPase and a DNA-binding protein. A damage recognition complex composed of 2 UvrA and 2 UvrB subunits scans DNA for abnormalities. When the presence of a lesion has been verified by UvrB, the UvrA molecules dissociate.</text>
</comment>
<evidence type="ECO:0000256" key="14">
    <source>
        <dbReference type="ARBA" id="ARBA00038000"/>
    </source>
</evidence>
<keyword evidence="13 17" id="KW-0234">DNA repair</keyword>
<dbReference type="SUPFAM" id="SSF52540">
    <property type="entry name" value="P-loop containing nucleoside triphosphate hydrolases"/>
    <property type="match status" value="2"/>
</dbReference>
<dbReference type="GO" id="GO:0003677">
    <property type="term" value="F:DNA binding"/>
    <property type="evidence" value="ECO:0007669"/>
    <property type="project" value="UniProtKB-UniRule"/>
</dbReference>
<dbReference type="NCBIfam" id="TIGR00630">
    <property type="entry name" value="uvra"/>
    <property type="match status" value="1"/>
</dbReference>
<evidence type="ECO:0000256" key="10">
    <source>
        <dbReference type="ARBA" id="ARBA00022840"/>
    </source>
</evidence>
<dbReference type="PROSITE" id="PS50893">
    <property type="entry name" value="ABC_TRANSPORTER_2"/>
    <property type="match status" value="1"/>
</dbReference>
<keyword evidence="2 17" id="KW-0963">Cytoplasm</keyword>
<proteinExistence type="inferred from homology"/>
<keyword evidence="6 17" id="KW-0227">DNA damage</keyword>
<dbReference type="GO" id="GO:0016887">
    <property type="term" value="F:ATP hydrolysis activity"/>
    <property type="evidence" value="ECO:0007669"/>
    <property type="project" value="InterPro"/>
</dbReference>
<keyword evidence="7 17" id="KW-0228">DNA excision</keyword>
<evidence type="ECO:0000256" key="13">
    <source>
        <dbReference type="ARBA" id="ARBA00023204"/>
    </source>
</evidence>
<dbReference type="InterPro" id="IPR041102">
    <property type="entry name" value="UvrA_inter"/>
</dbReference>
<dbReference type="Gene3D" id="3.30.190.20">
    <property type="match status" value="1"/>
</dbReference>
<dbReference type="GO" id="GO:0005737">
    <property type="term" value="C:cytoplasm"/>
    <property type="evidence" value="ECO:0007669"/>
    <property type="project" value="UniProtKB-SubCell"/>
</dbReference>
<evidence type="ECO:0000256" key="3">
    <source>
        <dbReference type="ARBA" id="ARBA00022723"/>
    </source>
</evidence>
<feature type="compositionally biased region" description="Low complexity" evidence="18">
    <location>
        <begin position="962"/>
        <end position="974"/>
    </location>
</feature>
<name>A0A1Y4DDC1_9BACT</name>
<dbReference type="InterPro" id="IPR004602">
    <property type="entry name" value="UvrA"/>
</dbReference>
<dbReference type="GO" id="GO:0005524">
    <property type="term" value="F:ATP binding"/>
    <property type="evidence" value="ECO:0007669"/>
    <property type="project" value="UniProtKB-UniRule"/>
</dbReference>
<feature type="domain" description="ABC transporter" evidence="19">
    <location>
        <begin position="605"/>
        <end position="941"/>
    </location>
</feature>
<dbReference type="InterPro" id="IPR003439">
    <property type="entry name" value="ABC_transporter-like_ATP-bd"/>
</dbReference>
<evidence type="ECO:0000256" key="9">
    <source>
        <dbReference type="ARBA" id="ARBA00022833"/>
    </source>
</evidence>
<evidence type="ECO:0000259" key="19">
    <source>
        <dbReference type="PROSITE" id="PS50893"/>
    </source>
</evidence>
<keyword evidence="10 17" id="KW-0067">ATP-binding</keyword>
<dbReference type="GO" id="GO:0008270">
    <property type="term" value="F:zinc ion binding"/>
    <property type="evidence" value="ECO:0007669"/>
    <property type="project" value="UniProtKB-UniRule"/>
</dbReference>
<accession>A0A1Y4DDC1</accession>
<reference evidence="21" key="1">
    <citation type="submission" date="2017-04" db="EMBL/GenBank/DDBJ databases">
        <title>Function of individual gut microbiota members based on whole genome sequencing of pure cultures obtained from chicken caecum.</title>
        <authorList>
            <person name="Medvecky M."/>
            <person name="Cejkova D."/>
            <person name="Polansky O."/>
            <person name="Karasova D."/>
            <person name="Kubasova T."/>
            <person name="Cizek A."/>
            <person name="Rychlik I."/>
        </authorList>
    </citation>
    <scope>NUCLEOTIDE SEQUENCE [LARGE SCALE GENOMIC DNA]</scope>
    <source>
        <strain evidence="21">An273</strain>
    </source>
</reference>
<sequence>MKSIKVIGAKGHNLKNVTVELPKDKMVVVTGLSGSGKSSLAFDTIYAEGQRRYVESMSAYARQFLELMEKPDVEHIEGLSPAISIEQRNPSKNPRSTVATVTEIYDYLRLLFARVGHRFCPQCGREVQSWSVQGIAQDILKKFNEKTVYILSPVVRGRAGTYEELFAKFKKDGYVKARVNGTVVSLEHTPSLERYKKHTIELVVDEIFVEEFDRERLVESLEAALKYAKGLVHVLETEGDKPREFTYSEENACAHCGIGFSELEPRLFSFNSPYGACPDCNGLGLKIEVAEDLVVPDPTLSINEGAIAAWDNPVTTRTHRWKNSWSGYYYDILKQVCRQNRINMNTPWNKLSKAQRDLLLYGTGGASYTSLISGGEQDFEGVITNLKRRYQESESDFVKEEVYTRFMREITCPTCHGKRLKPEALAVRVDGKNIHEIVAMQVSAAKAFFDQIHLSDKEKIIAKDVLKEIRARLEFLNSVGLSYLTLERKSQTLSGGEAQRIHLATQIGSGLTGVLYVLDEPTIGLHSRDNDRLIETLKNLRDLDNTLIIVEHDKDTILASDYVVELGPAAGENGGQIVAAEPTADFLRDEKSLTASYLNGRRMILPREELRKGNGKFLEIVGAKQFNLKNIDVKFPLGKFICVTGVSGSGKSTLIHQILYKALAQKFYGAKDAPGKHKEIKGLENIDKVIIVDQSPIGKTPRSNPATYTGVFSHIRDLFAEMPEAKRRGYKPGRFSFNVKGGRCEKCQGDGILKIQMQFLPDIYVKCEECDGKRFNEDTLQVKFKGKNIAEVLDMSVSQALEFFDSIPKIKRYLKTLNDVGLGYIKLGQAATTLSGGEAQRVKLADELSRKGTGKTLYILDEPTTGLHFADIDKLLQVLHGLADKGNTVLIIEHNLDVIKTADWIIDLGPEGGDKGGQIVVAGTPRQVAACPKSYTGKYLKPELDAVDKFLAQHPEQKLHAPKNAAAKKASSPVKKSKKK</sequence>
<keyword evidence="9 17" id="KW-0862">Zinc</keyword>
<dbReference type="PROSITE" id="PS00211">
    <property type="entry name" value="ABC_TRANSPORTER_1"/>
    <property type="match status" value="1"/>
</dbReference>
<evidence type="ECO:0000256" key="7">
    <source>
        <dbReference type="ARBA" id="ARBA00022769"/>
    </source>
</evidence>
<dbReference type="InterPro" id="IPR027417">
    <property type="entry name" value="P-loop_NTPase"/>
</dbReference>
<comment type="subunit">
    <text evidence="17">Forms a heterotetramer with UvrB during the search for lesions.</text>
</comment>
<feature type="zinc finger region" description="C4-type" evidence="17">
    <location>
        <begin position="253"/>
        <end position="280"/>
    </location>
</feature>
<dbReference type="InterPro" id="IPR041552">
    <property type="entry name" value="UvrA_DNA-bd"/>
</dbReference>
<feature type="zinc finger region" description="C4-type" evidence="17">
    <location>
        <begin position="744"/>
        <end position="770"/>
    </location>
</feature>
<comment type="similarity">
    <text evidence="14 17">Belongs to the ABC transporter superfamily. UvrA family.</text>
</comment>
<comment type="caution">
    <text evidence="20">The sequence shown here is derived from an EMBL/GenBank/DDBJ whole genome shotgun (WGS) entry which is preliminary data.</text>
</comment>
<organism evidence="20 21">
    <name type="scientific">Candidatus Avelusimicrobium gallicola</name>
    <dbReference type="NCBI Taxonomy" id="2562704"/>
    <lineage>
        <taxon>Bacteria</taxon>
        <taxon>Pseudomonadati</taxon>
        <taxon>Elusimicrobiota</taxon>
        <taxon>Elusimicrobia</taxon>
        <taxon>Elusimicrobiales</taxon>
        <taxon>Elusimicrobiaceae</taxon>
        <taxon>Candidatus Avelusimicrobium</taxon>
    </lineage>
</organism>
<keyword evidence="8 17" id="KW-0863">Zinc-finger</keyword>
<dbReference type="Proteomes" id="UP000196368">
    <property type="component" value="Unassembled WGS sequence"/>
</dbReference>
<evidence type="ECO:0000256" key="8">
    <source>
        <dbReference type="ARBA" id="ARBA00022771"/>
    </source>
</evidence>
<evidence type="ECO:0000313" key="21">
    <source>
        <dbReference type="Proteomes" id="UP000196368"/>
    </source>
</evidence>
<dbReference type="OrthoDB" id="9809851at2"/>
<dbReference type="NCBIfam" id="NF001503">
    <property type="entry name" value="PRK00349.1"/>
    <property type="match status" value="1"/>
</dbReference>
<dbReference type="Gene3D" id="3.40.50.300">
    <property type="entry name" value="P-loop containing nucleotide triphosphate hydrolases"/>
    <property type="match status" value="3"/>
</dbReference>
<evidence type="ECO:0000256" key="16">
    <source>
        <dbReference type="ARBA" id="ARBA00042156"/>
    </source>
</evidence>
<evidence type="ECO:0000256" key="2">
    <source>
        <dbReference type="ARBA" id="ARBA00022490"/>
    </source>
</evidence>
<feature type="region of interest" description="Disordered" evidence="18">
    <location>
        <begin position="955"/>
        <end position="980"/>
    </location>
</feature>
<evidence type="ECO:0000256" key="6">
    <source>
        <dbReference type="ARBA" id="ARBA00022763"/>
    </source>
</evidence>
<dbReference type="Pfam" id="PF17760">
    <property type="entry name" value="UvrA_inter"/>
    <property type="match status" value="1"/>
</dbReference>
<dbReference type="Gene3D" id="1.20.1580.10">
    <property type="entry name" value="ABC transporter ATPase like domain"/>
    <property type="match status" value="3"/>
</dbReference>
<keyword evidence="17" id="KW-0742">SOS response</keyword>
<keyword evidence="11 17" id="KW-0267">Excision nuclease</keyword>
<dbReference type="AlphaFoldDB" id="A0A1Y4DDC1"/>
<evidence type="ECO:0000256" key="17">
    <source>
        <dbReference type="HAMAP-Rule" id="MF_00205"/>
    </source>
</evidence>
<keyword evidence="21" id="KW-1185">Reference proteome</keyword>
<dbReference type="PANTHER" id="PTHR43152:SF3">
    <property type="entry name" value="UVRABC SYSTEM PROTEIN A"/>
    <property type="match status" value="1"/>
</dbReference>
<dbReference type="FunFam" id="1.20.1580.10:FF:000002">
    <property type="entry name" value="UvrABC system protein A"/>
    <property type="match status" value="1"/>
</dbReference>
<dbReference type="GO" id="GO:0006289">
    <property type="term" value="P:nucleotide-excision repair"/>
    <property type="evidence" value="ECO:0007669"/>
    <property type="project" value="UniProtKB-UniRule"/>
</dbReference>
<dbReference type="CDD" id="cd03271">
    <property type="entry name" value="ABC_UvrA_II"/>
    <property type="match status" value="1"/>
</dbReference>
<feature type="binding site" evidence="17">
    <location>
        <begin position="645"/>
        <end position="652"/>
    </location>
    <ligand>
        <name>ATP</name>
        <dbReference type="ChEBI" id="CHEBI:30616"/>
    </ligand>
</feature>
<dbReference type="PANTHER" id="PTHR43152">
    <property type="entry name" value="UVRABC SYSTEM PROTEIN A"/>
    <property type="match status" value="1"/>
</dbReference>
<dbReference type="SMART" id="SM00382">
    <property type="entry name" value="AAA"/>
    <property type="match status" value="1"/>
</dbReference>
<evidence type="ECO:0000256" key="11">
    <source>
        <dbReference type="ARBA" id="ARBA00022881"/>
    </source>
</evidence>
<dbReference type="HAMAP" id="MF_00205">
    <property type="entry name" value="UvrA"/>
    <property type="match status" value="1"/>
</dbReference>
<evidence type="ECO:0000256" key="5">
    <source>
        <dbReference type="ARBA" id="ARBA00022741"/>
    </source>
</evidence>
<evidence type="ECO:0000256" key="12">
    <source>
        <dbReference type="ARBA" id="ARBA00023125"/>
    </source>
</evidence>
<dbReference type="InterPro" id="IPR017871">
    <property type="entry name" value="ABC_transporter-like_CS"/>
</dbReference>
<dbReference type="InterPro" id="IPR003593">
    <property type="entry name" value="AAA+_ATPase"/>
</dbReference>
<evidence type="ECO:0000313" key="20">
    <source>
        <dbReference type="EMBL" id="OUO57077.1"/>
    </source>
</evidence>
<dbReference type="Gene3D" id="1.10.8.280">
    <property type="entry name" value="ABC transporter ATPase domain-like"/>
    <property type="match status" value="1"/>
</dbReference>
<comment type="subcellular location">
    <subcellularLocation>
        <location evidence="1 17">Cytoplasm</location>
    </subcellularLocation>
</comment>
<evidence type="ECO:0000256" key="1">
    <source>
        <dbReference type="ARBA" id="ARBA00004496"/>
    </source>
</evidence>
<protein>
    <recommendedName>
        <fullName evidence="15 17">UvrABC system protein A</fullName>
        <shortName evidence="17">UvrA protein</shortName>
    </recommendedName>
    <alternativeName>
        <fullName evidence="16 17">Excinuclease ABC subunit A</fullName>
    </alternativeName>
</protein>
<evidence type="ECO:0000256" key="15">
    <source>
        <dbReference type="ARBA" id="ARBA00039316"/>
    </source>
</evidence>
<dbReference type="RefSeq" id="WP_087288297.1">
    <property type="nucleotide sequence ID" value="NZ_NFJD01000002.1"/>
</dbReference>
<dbReference type="FunFam" id="3.40.50.300:FF:000028">
    <property type="entry name" value="UvrABC system protein A"/>
    <property type="match status" value="1"/>
</dbReference>
<dbReference type="Pfam" id="PF17755">
    <property type="entry name" value="UvrA_DNA-bind"/>
    <property type="match status" value="1"/>
</dbReference>